<organism evidence="4 5">
    <name type="scientific">Varroa destructor</name>
    <name type="common">Honeybee mite</name>
    <dbReference type="NCBI Taxonomy" id="109461"/>
    <lineage>
        <taxon>Eukaryota</taxon>
        <taxon>Metazoa</taxon>
        <taxon>Ecdysozoa</taxon>
        <taxon>Arthropoda</taxon>
        <taxon>Chelicerata</taxon>
        <taxon>Arachnida</taxon>
        <taxon>Acari</taxon>
        <taxon>Parasitiformes</taxon>
        <taxon>Mesostigmata</taxon>
        <taxon>Gamasina</taxon>
        <taxon>Dermanyssoidea</taxon>
        <taxon>Varroidae</taxon>
        <taxon>Varroa</taxon>
    </lineage>
</organism>
<dbReference type="SMART" id="SM00028">
    <property type="entry name" value="TPR"/>
    <property type="match status" value="8"/>
</dbReference>
<dbReference type="EnsemblMetazoa" id="XM_022800604">
    <property type="protein sequence ID" value="XP_022656339"/>
    <property type="gene ID" value="LOC111248377"/>
</dbReference>
<dbReference type="AlphaFoldDB" id="A0A7M7M7Y2"/>
<dbReference type="OrthoDB" id="308440at2759"/>
<name>A0A7M7M7Y2_VARDE</name>
<dbReference type="SUPFAM" id="SSF48452">
    <property type="entry name" value="TPR-like"/>
    <property type="match status" value="2"/>
</dbReference>
<dbReference type="PROSITE" id="PS50005">
    <property type="entry name" value="TPR"/>
    <property type="match status" value="2"/>
</dbReference>
<dbReference type="FunCoup" id="A0A7M7M7Y2">
    <property type="interactions" value="641"/>
</dbReference>
<dbReference type="RefSeq" id="XP_022656339.1">
    <property type="nucleotide sequence ID" value="XM_022800604.1"/>
</dbReference>
<dbReference type="PANTHER" id="PTHR12558:SF36">
    <property type="entry name" value="ANAPHASE-PROMOTING COMPLEX SUBUNIT 7"/>
    <property type="match status" value="1"/>
</dbReference>
<dbReference type="PANTHER" id="PTHR12558">
    <property type="entry name" value="CELL DIVISION CYCLE 16,23,27"/>
    <property type="match status" value="1"/>
</dbReference>
<feature type="compositionally biased region" description="Acidic residues" evidence="3">
    <location>
        <begin position="518"/>
        <end position="545"/>
    </location>
</feature>
<dbReference type="InterPro" id="IPR019734">
    <property type="entry name" value="TPR_rpt"/>
</dbReference>
<feature type="region of interest" description="Disordered" evidence="3">
    <location>
        <begin position="514"/>
        <end position="545"/>
    </location>
</feature>
<evidence type="ECO:0000313" key="5">
    <source>
        <dbReference type="Proteomes" id="UP000594260"/>
    </source>
</evidence>
<dbReference type="GO" id="GO:0045842">
    <property type="term" value="P:positive regulation of mitotic metaphase/anaphase transition"/>
    <property type="evidence" value="ECO:0007669"/>
    <property type="project" value="TreeGrafter"/>
</dbReference>
<dbReference type="GO" id="GO:0051301">
    <property type="term" value="P:cell division"/>
    <property type="evidence" value="ECO:0007669"/>
    <property type="project" value="TreeGrafter"/>
</dbReference>
<sequence>MATPAFEILRQLYEEGLYDDFEALSSLLTTVDRNCDEIFSPVQRYQTLIWYGDVLLASKQYRKAELMFEQALQLKRSTIRKRQQDQDVTPQTDVQFRIFQCLIGRRELKLAISTLEGIPPKQRSTRVNMTLAKLYHGQGNDRAAILCYKEVLRTNPYALAAINALLELNVKVSEVAVLITSKGVHFTMEWMPAFVAAMGELFARNLPKALHEFETLDQSLQLKGSYDVSMMIAKINYFQGEDIKAISAFERAVKADKFQIRGMDLYAALLYKEKKVKELEQLSNHLATLSENHPETYISLGYQCYLRQKYTRARCMCDKALELSPRHVEAILLKAQILASHGVRQTAVSIYNEAQTIAPYRFEPYMGQVSLYLAENRLPDAHIAATNATRQLGQTARTLTLRADVLIKNPGQQDKAKTYLERALVHGPAYLPAIYSLAEIYESTRNYEAGVQLLQEKLQLVGSTPKLHRLLGEFLHKVHEPEQALFHFGVALNLDPNNPQVKKGIQMVEQSVGGEQSYEMEMEDDRESEVNNEDSDVDGVWSDEF</sequence>
<keyword evidence="5" id="KW-1185">Reference proteome</keyword>
<dbReference type="GO" id="GO:0016567">
    <property type="term" value="P:protein ubiquitination"/>
    <property type="evidence" value="ECO:0007669"/>
    <property type="project" value="TreeGrafter"/>
</dbReference>
<dbReference type="GeneID" id="111248377"/>
<feature type="repeat" description="TPR" evidence="2">
    <location>
        <begin position="465"/>
        <end position="498"/>
    </location>
</feature>
<keyword evidence="1 2" id="KW-0802">TPR repeat</keyword>
<evidence type="ECO:0008006" key="6">
    <source>
        <dbReference type="Google" id="ProtNLM"/>
    </source>
</evidence>
<dbReference type="Pfam" id="PF13181">
    <property type="entry name" value="TPR_8"/>
    <property type="match status" value="2"/>
</dbReference>
<dbReference type="KEGG" id="vde:111248377"/>
<feature type="repeat" description="TPR" evidence="2">
    <location>
        <begin position="294"/>
        <end position="327"/>
    </location>
</feature>
<evidence type="ECO:0000256" key="1">
    <source>
        <dbReference type="ARBA" id="ARBA00022803"/>
    </source>
</evidence>
<reference evidence="4" key="1">
    <citation type="submission" date="2021-01" db="UniProtKB">
        <authorList>
            <consortium name="EnsemblMetazoa"/>
        </authorList>
    </citation>
    <scope>IDENTIFICATION</scope>
</reference>
<protein>
    <recommendedName>
        <fullName evidence="6">Anaphase-promoting complex subunit 7</fullName>
    </recommendedName>
</protein>
<proteinExistence type="predicted"/>
<dbReference type="GO" id="GO:0005680">
    <property type="term" value="C:anaphase-promoting complex"/>
    <property type="evidence" value="ECO:0007669"/>
    <property type="project" value="TreeGrafter"/>
</dbReference>
<dbReference type="OMA" id="MGECYYY"/>
<dbReference type="Proteomes" id="UP000594260">
    <property type="component" value="Unplaced"/>
</dbReference>
<accession>A0A7M7M7Y2</accession>
<evidence type="ECO:0000256" key="2">
    <source>
        <dbReference type="PROSITE-ProRule" id="PRU00339"/>
    </source>
</evidence>
<dbReference type="InParanoid" id="A0A7M7M7Y2"/>
<dbReference type="RefSeq" id="XP_022656338.1">
    <property type="nucleotide sequence ID" value="XM_022800603.1"/>
</dbReference>
<dbReference type="CTD" id="31594"/>
<dbReference type="Gene3D" id="1.25.40.10">
    <property type="entry name" value="Tetratricopeptide repeat domain"/>
    <property type="match status" value="4"/>
</dbReference>
<dbReference type="EnsemblMetazoa" id="XM_022800603">
    <property type="protein sequence ID" value="XP_022656338"/>
    <property type="gene ID" value="LOC111248377"/>
</dbReference>
<evidence type="ECO:0000256" key="3">
    <source>
        <dbReference type="SAM" id="MobiDB-lite"/>
    </source>
</evidence>
<dbReference type="InterPro" id="IPR011990">
    <property type="entry name" value="TPR-like_helical_dom_sf"/>
</dbReference>
<evidence type="ECO:0000313" key="4">
    <source>
        <dbReference type="EnsemblMetazoa" id="XP_022656339"/>
    </source>
</evidence>